<evidence type="ECO:0000256" key="5">
    <source>
        <dbReference type="ARBA" id="ARBA00022840"/>
    </source>
</evidence>
<keyword evidence="3 6" id="KW-0547">Nucleotide-binding</keyword>
<protein>
    <recommendedName>
        <fullName evidence="6">Tagatose-6-phosphate kinase</fullName>
        <ecNumber evidence="6">2.7.1.144</ecNumber>
    </recommendedName>
</protein>
<dbReference type="NCBIfam" id="TIGR03168">
    <property type="entry name" value="1-PFK"/>
    <property type="match status" value="1"/>
</dbReference>
<dbReference type="RefSeq" id="WP_208929856.1">
    <property type="nucleotide sequence ID" value="NZ_CP013655.1"/>
</dbReference>
<dbReference type="STRING" id="118060.ATZ35_05460"/>
<dbReference type="Pfam" id="PF00294">
    <property type="entry name" value="PfkB"/>
    <property type="match status" value="1"/>
</dbReference>
<dbReference type="GO" id="GO:2001059">
    <property type="term" value="P:D-tagatose 6-phosphate catabolic process"/>
    <property type="evidence" value="ECO:0007669"/>
    <property type="project" value="UniProtKB-UniPathway"/>
</dbReference>
<evidence type="ECO:0000256" key="3">
    <source>
        <dbReference type="ARBA" id="ARBA00022741"/>
    </source>
</evidence>
<dbReference type="PROSITE" id="PS00584">
    <property type="entry name" value="PFKB_KINASES_2"/>
    <property type="match status" value="1"/>
</dbReference>
<dbReference type="GO" id="GO:0005988">
    <property type="term" value="P:lactose metabolic process"/>
    <property type="evidence" value="ECO:0007669"/>
    <property type="project" value="UniProtKB-KW"/>
</dbReference>
<accession>A0A0U2VTK5</accession>
<proteinExistence type="inferred from homology"/>
<dbReference type="InterPro" id="IPR029056">
    <property type="entry name" value="Ribokinase-like"/>
</dbReference>
<evidence type="ECO:0000256" key="1">
    <source>
        <dbReference type="ARBA" id="ARBA00005380"/>
    </source>
</evidence>
<dbReference type="Proteomes" id="UP000067523">
    <property type="component" value="Chromosome"/>
</dbReference>
<name>A0A0U2VTK5_9ENTE</name>
<keyword evidence="5 6" id="KW-0067">ATP-binding</keyword>
<dbReference type="PANTHER" id="PTHR46566">
    <property type="entry name" value="1-PHOSPHOFRUCTOKINASE-RELATED"/>
    <property type="match status" value="1"/>
</dbReference>
<feature type="domain" description="Carbohydrate kinase PfkB" evidence="7">
    <location>
        <begin position="11"/>
        <end position="292"/>
    </location>
</feature>
<dbReference type="Gene3D" id="3.40.1190.20">
    <property type="match status" value="1"/>
</dbReference>
<dbReference type="InterPro" id="IPR017583">
    <property type="entry name" value="Tagatose/fructose_Pkinase"/>
</dbReference>
<keyword evidence="2 6" id="KW-0808">Transferase</keyword>
<dbReference type="PANTHER" id="PTHR46566:SF5">
    <property type="entry name" value="1-PHOSPHOFRUCTOKINASE"/>
    <property type="match status" value="1"/>
</dbReference>
<dbReference type="SUPFAM" id="SSF53613">
    <property type="entry name" value="Ribokinase-like"/>
    <property type="match status" value="1"/>
</dbReference>
<evidence type="ECO:0000256" key="6">
    <source>
        <dbReference type="PIRNR" id="PIRNR000535"/>
    </source>
</evidence>
<dbReference type="EC" id="2.7.1.144" evidence="6"/>
<comment type="pathway">
    <text evidence="6">Carbohydrate metabolism; D-tagatose 6-phosphate degradation; D-glyceraldehyde 3-phosphate and glycerone phosphate from D-tagatose 6-phosphate: step 1/2.</text>
</comment>
<dbReference type="GO" id="GO:0005829">
    <property type="term" value="C:cytosol"/>
    <property type="evidence" value="ECO:0007669"/>
    <property type="project" value="TreeGrafter"/>
</dbReference>
<sequence>MIVTVTLNPSMDSIYFTDTFTLGEMNRCSNPIKAVGGKGINAGRTAAILGGNVTAMGVLAGLNGESIRTALEQEPFQTIFLPIAGESRNAVTVMDRKKNQTEIVELGPEITAETAKKIIDQVIDFSLEQKKRPIIALCGSANTKNERLYHDYLQQLNEQLGSNIKVLTDISGKQLHNALKSPIKPYFIKPNIHEFAELLNVSITTKNEIVKQLSHPILQGIPFILVSCGGDGAIAKYQEQIFDITLPMIDVINPTGSGDATVGGVAFALDQDFSIEETLRYAMACGMSNALEQAVGYVSIENVALLKNNIIIREISEMFHV</sequence>
<dbReference type="CDD" id="cd01164">
    <property type="entry name" value="FruK_PfkB_like"/>
    <property type="match status" value="1"/>
</dbReference>
<dbReference type="InterPro" id="IPR002173">
    <property type="entry name" value="Carboh/pur_kinase_PfkB_CS"/>
</dbReference>
<evidence type="ECO:0000313" key="9">
    <source>
        <dbReference type="Proteomes" id="UP000067523"/>
    </source>
</evidence>
<organism evidence="8 9">
    <name type="scientific">Enterococcus rotai</name>
    <dbReference type="NCBI Taxonomy" id="118060"/>
    <lineage>
        <taxon>Bacteria</taxon>
        <taxon>Bacillati</taxon>
        <taxon>Bacillota</taxon>
        <taxon>Bacilli</taxon>
        <taxon>Lactobacillales</taxon>
        <taxon>Enterococcaceae</taxon>
        <taxon>Enterococcus</taxon>
    </lineage>
</organism>
<dbReference type="UniPathway" id="UPA00704">
    <property type="reaction ID" value="UER00715"/>
</dbReference>
<keyword evidence="9" id="KW-1185">Reference proteome</keyword>
<dbReference type="EMBL" id="CP013655">
    <property type="protein sequence ID" value="ALS36628.1"/>
    <property type="molecule type" value="Genomic_DNA"/>
</dbReference>
<dbReference type="AlphaFoldDB" id="A0A0U2VTK5"/>
<evidence type="ECO:0000256" key="2">
    <source>
        <dbReference type="ARBA" id="ARBA00022679"/>
    </source>
</evidence>
<comment type="similarity">
    <text evidence="1">Belongs to the carbohydrate kinase pfkB family.</text>
</comment>
<dbReference type="InterPro" id="IPR011611">
    <property type="entry name" value="PfkB_dom"/>
</dbReference>
<keyword evidence="6" id="KW-0423">Lactose metabolism</keyword>
<gene>
    <name evidence="8" type="ORF">ATZ35_05460</name>
</gene>
<dbReference type="PIRSF" id="PIRSF000535">
    <property type="entry name" value="1PFK/6PFK/LacC"/>
    <property type="match status" value="1"/>
</dbReference>
<dbReference type="GO" id="GO:0008443">
    <property type="term" value="F:phosphofructokinase activity"/>
    <property type="evidence" value="ECO:0007669"/>
    <property type="project" value="TreeGrafter"/>
</dbReference>
<comment type="catalytic activity">
    <reaction evidence="6">
        <text>D-tagatofuranose 6-phosphate + ATP = D-tagatofuranose 1,6-bisphosphate + ADP + H(+)</text>
        <dbReference type="Rhea" id="RHEA:12420"/>
        <dbReference type="ChEBI" id="CHEBI:15378"/>
        <dbReference type="ChEBI" id="CHEBI:30616"/>
        <dbReference type="ChEBI" id="CHEBI:58694"/>
        <dbReference type="ChEBI" id="CHEBI:58695"/>
        <dbReference type="ChEBI" id="CHEBI:456216"/>
        <dbReference type="EC" id="2.7.1.144"/>
    </reaction>
</comment>
<reference evidence="9" key="1">
    <citation type="submission" date="2015-12" db="EMBL/GenBank/DDBJ databases">
        <authorList>
            <person name="Lauer A."/>
            <person name="Humrighouse B."/>
            <person name="Loparev V."/>
            <person name="Shewmaker P.L."/>
            <person name="Whitney A.M."/>
            <person name="McLaughlin R.W."/>
        </authorList>
    </citation>
    <scope>NUCLEOTIDE SEQUENCE [LARGE SCALE GENOMIC DNA]</scope>
    <source>
        <strain evidence="9">LMG 26678</strain>
    </source>
</reference>
<comment type="similarity">
    <text evidence="6">Belongs to the carbohydrate kinase PfkB family. LacC subfamily.</text>
</comment>
<evidence type="ECO:0000256" key="4">
    <source>
        <dbReference type="ARBA" id="ARBA00022777"/>
    </source>
</evidence>
<evidence type="ECO:0000259" key="7">
    <source>
        <dbReference type="Pfam" id="PF00294"/>
    </source>
</evidence>
<keyword evidence="4 8" id="KW-0418">Kinase</keyword>
<dbReference type="GO" id="GO:0009024">
    <property type="term" value="F:tagatose-6-phosphate kinase activity"/>
    <property type="evidence" value="ECO:0007669"/>
    <property type="project" value="UniProtKB-EC"/>
</dbReference>
<dbReference type="GO" id="GO:0005524">
    <property type="term" value="F:ATP binding"/>
    <property type="evidence" value="ECO:0007669"/>
    <property type="project" value="UniProtKB-KW"/>
</dbReference>
<dbReference type="KEGG" id="erx:ATZ35_05460"/>
<evidence type="ECO:0000313" key="8">
    <source>
        <dbReference type="EMBL" id="ALS36628.1"/>
    </source>
</evidence>